<evidence type="ECO:0000313" key="4">
    <source>
        <dbReference type="Proteomes" id="UP001596432"/>
    </source>
</evidence>
<evidence type="ECO:0000259" key="2">
    <source>
        <dbReference type="Pfam" id="PF18545"/>
    </source>
</evidence>
<dbReference type="EMBL" id="JBHTAS010000001">
    <property type="protein sequence ID" value="MFC7141883.1"/>
    <property type="molecule type" value="Genomic_DNA"/>
</dbReference>
<name>A0ABD5Y7Q3_9EURY</name>
<evidence type="ECO:0000256" key="1">
    <source>
        <dbReference type="SAM" id="MobiDB-lite"/>
    </source>
</evidence>
<keyword evidence="4" id="KW-1185">Reference proteome</keyword>
<evidence type="ECO:0000313" key="3">
    <source>
        <dbReference type="EMBL" id="MFC7141883.1"/>
    </source>
</evidence>
<comment type="caution">
    <text evidence="3">The sequence shown here is derived from an EMBL/GenBank/DDBJ whole genome shotgun (WGS) entry which is preliminary data.</text>
</comment>
<dbReference type="RefSeq" id="WP_274322961.1">
    <property type="nucleotide sequence ID" value="NZ_CP118158.1"/>
</dbReference>
<feature type="region of interest" description="Disordered" evidence="1">
    <location>
        <begin position="75"/>
        <end position="101"/>
    </location>
</feature>
<sequence length="101" mass="10460">MSEESSTIVLSILESVAAADLVDPIDLPPLSDAIDPDALNALFDPSGDLPAPTRFSFPYAGHDVTVTTDGSVLLDRDEPLSPALGGTAGTKVPRTDEPLAE</sequence>
<dbReference type="Pfam" id="PF18545">
    <property type="entry name" value="HalOD1"/>
    <property type="match status" value="1"/>
</dbReference>
<dbReference type="InterPro" id="IPR040624">
    <property type="entry name" value="HalOD1"/>
</dbReference>
<proteinExistence type="predicted"/>
<dbReference type="AlphaFoldDB" id="A0ABD5Y7Q3"/>
<gene>
    <name evidence="3" type="ORF">ACFQMA_18860</name>
</gene>
<protein>
    <submittedName>
        <fullName evidence="3">HalOD1 output domain-containing protein</fullName>
    </submittedName>
</protein>
<feature type="domain" description="Halobacterial output" evidence="2">
    <location>
        <begin position="6"/>
        <end position="73"/>
    </location>
</feature>
<accession>A0ABD5Y7Q3</accession>
<dbReference type="Proteomes" id="UP001596432">
    <property type="component" value="Unassembled WGS sequence"/>
</dbReference>
<reference evidence="3 4" key="1">
    <citation type="journal article" date="2019" name="Int. J. Syst. Evol. Microbiol.">
        <title>The Global Catalogue of Microorganisms (GCM) 10K type strain sequencing project: providing services to taxonomists for standard genome sequencing and annotation.</title>
        <authorList>
            <consortium name="The Broad Institute Genomics Platform"/>
            <consortium name="The Broad Institute Genome Sequencing Center for Infectious Disease"/>
            <person name="Wu L."/>
            <person name="Ma J."/>
        </authorList>
    </citation>
    <scope>NUCLEOTIDE SEQUENCE [LARGE SCALE GENOMIC DNA]</scope>
    <source>
        <strain evidence="3 4">XZYJT29</strain>
    </source>
</reference>
<dbReference type="GeneID" id="78822211"/>
<organism evidence="3 4">
    <name type="scientific">Halosimplex aquaticum</name>
    <dbReference type="NCBI Taxonomy" id="3026162"/>
    <lineage>
        <taxon>Archaea</taxon>
        <taxon>Methanobacteriati</taxon>
        <taxon>Methanobacteriota</taxon>
        <taxon>Stenosarchaea group</taxon>
        <taxon>Halobacteria</taxon>
        <taxon>Halobacteriales</taxon>
        <taxon>Haloarculaceae</taxon>
        <taxon>Halosimplex</taxon>
    </lineage>
</organism>